<dbReference type="GO" id="GO:0003700">
    <property type="term" value="F:DNA-binding transcription factor activity"/>
    <property type="evidence" value="ECO:0007669"/>
    <property type="project" value="InterPro"/>
</dbReference>
<dbReference type="InterPro" id="IPR018060">
    <property type="entry name" value="HTH_AraC"/>
</dbReference>
<evidence type="ECO:0000256" key="8">
    <source>
        <dbReference type="PROSITE-ProRule" id="PRU00169"/>
    </source>
</evidence>
<evidence type="ECO:0000256" key="2">
    <source>
        <dbReference type="ARBA" id="ARBA00022490"/>
    </source>
</evidence>
<dbReference type="RefSeq" id="WP_091481476.1">
    <property type="nucleotide sequence ID" value="NZ_FOTR01000002.1"/>
</dbReference>
<dbReference type="SUPFAM" id="SSF52172">
    <property type="entry name" value="CheY-like"/>
    <property type="match status" value="1"/>
</dbReference>
<evidence type="ECO:0000256" key="3">
    <source>
        <dbReference type="ARBA" id="ARBA00022553"/>
    </source>
</evidence>
<dbReference type="InterPro" id="IPR009057">
    <property type="entry name" value="Homeodomain-like_sf"/>
</dbReference>
<keyword evidence="7" id="KW-0804">Transcription</keyword>
<evidence type="ECO:0000256" key="1">
    <source>
        <dbReference type="ARBA" id="ARBA00004496"/>
    </source>
</evidence>
<dbReference type="PROSITE" id="PS01124">
    <property type="entry name" value="HTH_ARAC_FAMILY_2"/>
    <property type="match status" value="1"/>
</dbReference>
<reference evidence="12" key="1">
    <citation type="submission" date="2016-10" db="EMBL/GenBank/DDBJ databases">
        <authorList>
            <person name="Varghese N."/>
            <person name="Submissions S."/>
        </authorList>
    </citation>
    <scope>NUCLEOTIDE SEQUENCE [LARGE SCALE GENOMIC DNA]</scope>
    <source>
        <strain evidence="12">CGMCC 1.4250</strain>
    </source>
</reference>
<gene>
    <name evidence="11" type="ORF">SAMN04487943_10290</name>
</gene>
<dbReference type="InterPro" id="IPR020449">
    <property type="entry name" value="Tscrpt_reg_AraC-type_HTH"/>
</dbReference>
<dbReference type="Proteomes" id="UP000198565">
    <property type="component" value="Unassembled WGS sequence"/>
</dbReference>
<dbReference type="PRINTS" id="PR00032">
    <property type="entry name" value="HTHARAC"/>
</dbReference>
<evidence type="ECO:0000256" key="5">
    <source>
        <dbReference type="ARBA" id="ARBA00023015"/>
    </source>
</evidence>
<dbReference type="SUPFAM" id="SSF46689">
    <property type="entry name" value="Homeodomain-like"/>
    <property type="match status" value="2"/>
</dbReference>
<dbReference type="GO" id="GO:0043565">
    <property type="term" value="F:sequence-specific DNA binding"/>
    <property type="evidence" value="ECO:0007669"/>
    <property type="project" value="InterPro"/>
</dbReference>
<dbReference type="PROSITE" id="PS50110">
    <property type="entry name" value="RESPONSE_REGULATORY"/>
    <property type="match status" value="1"/>
</dbReference>
<dbReference type="InterPro" id="IPR011006">
    <property type="entry name" value="CheY-like_superfamily"/>
</dbReference>
<feature type="domain" description="HTH araC/xylS-type" evidence="9">
    <location>
        <begin position="429"/>
        <end position="527"/>
    </location>
</feature>
<dbReference type="Pfam" id="PF00072">
    <property type="entry name" value="Response_reg"/>
    <property type="match status" value="1"/>
</dbReference>
<dbReference type="Pfam" id="PF12833">
    <property type="entry name" value="HTH_18"/>
    <property type="match status" value="1"/>
</dbReference>
<dbReference type="SMART" id="SM00342">
    <property type="entry name" value="HTH_ARAC"/>
    <property type="match status" value="1"/>
</dbReference>
<dbReference type="EMBL" id="FOTR01000002">
    <property type="protein sequence ID" value="SFL53174.1"/>
    <property type="molecule type" value="Genomic_DNA"/>
</dbReference>
<dbReference type="Gene3D" id="3.40.50.2300">
    <property type="match status" value="1"/>
</dbReference>
<proteinExistence type="predicted"/>
<dbReference type="STRING" id="334253.SAMN04487943_10290"/>
<keyword evidence="3 8" id="KW-0597">Phosphoprotein</keyword>
<dbReference type="Gene3D" id="1.10.10.60">
    <property type="entry name" value="Homeodomain-like"/>
    <property type="match status" value="2"/>
</dbReference>
<feature type="domain" description="Response regulatory" evidence="10">
    <location>
        <begin position="3"/>
        <end position="120"/>
    </location>
</feature>
<keyword evidence="5" id="KW-0805">Transcription regulation</keyword>
<evidence type="ECO:0000259" key="10">
    <source>
        <dbReference type="PROSITE" id="PS50110"/>
    </source>
</evidence>
<dbReference type="OrthoDB" id="342399at2"/>
<dbReference type="SMART" id="SM00448">
    <property type="entry name" value="REC"/>
    <property type="match status" value="1"/>
</dbReference>
<dbReference type="InterPro" id="IPR001789">
    <property type="entry name" value="Sig_transdc_resp-reg_receiver"/>
</dbReference>
<evidence type="ECO:0000256" key="7">
    <source>
        <dbReference type="ARBA" id="ARBA00023163"/>
    </source>
</evidence>
<evidence type="ECO:0000313" key="11">
    <source>
        <dbReference type="EMBL" id="SFL53174.1"/>
    </source>
</evidence>
<evidence type="ECO:0000256" key="4">
    <source>
        <dbReference type="ARBA" id="ARBA00023012"/>
    </source>
</evidence>
<dbReference type="CDD" id="cd17536">
    <property type="entry name" value="REC_YesN-like"/>
    <property type="match status" value="1"/>
</dbReference>
<dbReference type="GO" id="GO:0000160">
    <property type="term" value="P:phosphorelay signal transduction system"/>
    <property type="evidence" value="ECO:0007669"/>
    <property type="project" value="UniProtKB-KW"/>
</dbReference>
<keyword evidence="4" id="KW-0902">Two-component regulatory system</keyword>
<keyword evidence="2" id="KW-0963">Cytoplasm</keyword>
<dbReference type="PANTHER" id="PTHR42713">
    <property type="entry name" value="HISTIDINE KINASE-RELATED"/>
    <property type="match status" value="1"/>
</dbReference>
<organism evidence="11 12">
    <name type="scientific">Gracilibacillus orientalis</name>
    <dbReference type="NCBI Taxonomy" id="334253"/>
    <lineage>
        <taxon>Bacteria</taxon>
        <taxon>Bacillati</taxon>
        <taxon>Bacillota</taxon>
        <taxon>Bacilli</taxon>
        <taxon>Bacillales</taxon>
        <taxon>Bacillaceae</taxon>
        <taxon>Gracilibacillus</taxon>
    </lineage>
</organism>
<keyword evidence="6" id="KW-0238">DNA-binding</keyword>
<name>A0A1I4IFX2_9BACI</name>
<evidence type="ECO:0000313" key="12">
    <source>
        <dbReference type="Proteomes" id="UP000198565"/>
    </source>
</evidence>
<sequence length="535" mass="63437">MYKVMLVDDDYPTIEFLSETINWEQLGLELVSTHENGLQAFHYAKEEMPDILITDIGMPKMDGIELTKALKKKKSNIQVAIISCHNEFSYAQQAIKLDVKDYILKESLNPEDLEEILIACKRRLDNDTSKVVEVKQLRHKIKMNYDMENQKHLRQFVQDSSNKLLDILDQSMPYIPAYFFINDYYQVKKNFISDDTLQFAIYNIMREIIDEKEMDKVFCIHYEQNKGFLFYPDYLTIKYDIFAELRDLLKELQQSLNHYLNIQVSFLIGNKSDLSLLKSEILSLINSEKQIFFTDNNSIATLEKTAPTYHGQEIFNYYQDVTNELKKAMFQRNLLSFKENLTKWIGFCISKQYEPKVVKEWFLRMILDVNMRLRTIPYFQSNYHAESIQEEVFLLDTIYELHGWFNHYAEKCLKETTQQLKNNYHKDVVQACYYVADNIQKKLSLDDVAEYLYLNASYFSRLFKKEMDITFVEYVKQRKVERAKELLELTSDSVGQICEQLGYDNQSYFIKIFKKQAGCTPLEYRGRKWNGANAK</sequence>
<protein>
    <submittedName>
        <fullName evidence="11">Two-component system, response regulator YesN</fullName>
    </submittedName>
</protein>
<comment type="subcellular location">
    <subcellularLocation>
        <location evidence="1">Cytoplasm</location>
    </subcellularLocation>
</comment>
<dbReference type="InterPro" id="IPR051552">
    <property type="entry name" value="HptR"/>
</dbReference>
<dbReference type="PANTHER" id="PTHR42713:SF3">
    <property type="entry name" value="TRANSCRIPTIONAL REGULATORY PROTEIN HPTR"/>
    <property type="match status" value="1"/>
</dbReference>
<accession>A0A1I4IFX2</accession>
<dbReference type="AlphaFoldDB" id="A0A1I4IFX2"/>
<dbReference type="GO" id="GO:0005737">
    <property type="term" value="C:cytoplasm"/>
    <property type="evidence" value="ECO:0007669"/>
    <property type="project" value="UniProtKB-SubCell"/>
</dbReference>
<evidence type="ECO:0000256" key="6">
    <source>
        <dbReference type="ARBA" id="ARBA00023125"/>
    </source>
</evidence>
<keyword evidence="12" id="KW-1185">Reference proteome</keyword>
<dbReference type="InterPro" id="IPR018062">
    <property type="entry name" value="HTH_AraC-typ_CS"/>
</dbReference>
<evidence type="ECO:0000259" key="9">
    <source>
        <dbReference type="PROSITE" id="PS01124"/>
    </source>
</evidence>
<feature type="modified residue" description="4-aspartylphosphate" evidence="8">
    <location>
        <position position="55"/>
    </location>
</feature>
<dbReference type="PROSITE" id="PS00041">
    <property type="entry name" value="HTH_ARAC_FAMILY_1"/>
    <property type="match status" value="1"/>
</dbReference>